<reference evidence="1 2" key="1">
    <citation type="submission" date="2019-02" db="EMBL/GenBank/DDBJ databases">
        <title>Kribbella capetownensis sp. nov. and Kribbella speibonae sp. nov., isolated from soil.</title>
        <authorList>
            <person name="Curtis S.M."/>
            <person name="Norton I."/>
            <person name="Everest G.J."/>
            <person name="Meyers P.R."/>
        </authorList>
    </citation>
    <scope>NUCLEOTIDE SEQUENCE [LARGE SCALE GENOMIC DNA]</scope>
    <source>
        <strain evidence="1 2">DSM 27082</strain>
    </source>
</reference>
<dbReference type="InterPro" id="IPR008497">
    <property type="entry name" value="DUF779"/>
</dbReference>
<protein>
    <submittedName>
        <fullName evidence="1">DUF779 domain-containing protein</fullName>
    </submittedName>
</protein>
<evidence type="ECO:0000313" key="2">
    <source>
        <dbReference type="Proteomes" id="UP000292695"/>
    </source>
</evidence>
<sequence length="115" mass="11873">MPISRITATAAAHSAILRLCADRGPVMFVQSGGCCAGSTPMCYPAGEFLIGAGDVLLGNIQGCPFYIDYALDQAWGEDSFQLDVAPGEPEGFSLAAGPGIHFVTRSATCSLKGQS</sequence>
<evidence type="ECO:0000313" key="1">
    <source>
        <dbReference type="EMBL" id="TCC16043.1"/>
    </source>
</evidence>
<dbReference type="Pfam" id="PF05610">
    <property type="entry name" value="DUF779"/>
    <property type="match status" value="1"/>
</dbReference>
<dbReference type="RefSeq" id="WP_131296558.1">
    <property type="nucleotide sequence ID" value="NZ_SJKA01000030.1"/>
</dbReference>
<dbReference type="EMBL" id="SJKA01000030">
    <property type="protein sequence ID" value="TCC16043.1"/>
    <property type="molecule type" value="Genomic_DNA"/>
</dbReference>
<dbReference type="AlphaFoldDB" id="A0A4R0HYG7"/>
<proteinExistence type="predicted"/>
<dbReference type="OrthoDB" id="4243174at2"/>
<organism evidence="1 2">
    <name type="scientific">Kribbella sindirgiensis</name>
    <dbReference type="NCBI Taxonomy" id="1124744"/>
    <lineage>
        <taxon>Bacteria</taxon>
        <taxon>Bacillati</taxon>
        <taxon>Actinomycetota</taxon>
        <taxon>Actinomycetes</taxon>
        <taxon>Propionibacteriales</taxon>
        <taxon>Kribbellaceae</taxon>
        <taxon>Kribbella</taxon>
    </lineage>
</organism>
<accession>A0A4R0HYG7</accession>
<comment type="caution">
    <text evidence="1">The sequence shown here is derived from an EMBL/GenBank/DDBJ whole genome shotgun (WGS) entry which is preliminary data.</text>
</comment>
<gene>
    <name evidence="1" type="ORF">E0H50_40910</name>
</gene>
<dbReference type="Proteomes" id="UP000292695">
    <property type="component" value="Unassembled WGS sequence"/>
</dbReference>
<name>A0A4R0HYG7_9ACTN</name>
<keyword evidence="2" id="KW-1185">Reference proteome</keyword>